<proteinExistence type="predicted"/>
<dbReference type="EMBL" id="IACJ01026626">
    <property type="protein sequence ID" value="LAA39415.1"/>
    <property type="molecule type" value="Transcribed_RNA"/>
</dbReference>
<organism evidence="1">
    <name type="scientific">Micrurus corallinus</name>
    <name type="common">Brazilian coral snake</name>
    <dbReference type="NCBI Taxonomy" id="54390"/>
    <lineage>
        <taxon>Eukaryota</taxon>
        <taxon>Metazoa</taxon>
        <taxon>Chordata</taxon>
        <taxon>Craniata</taxon>
        <taxon>Vertebrata</taxon>
        <taxon>Euteleostomi</taxon>
        <taxon>Lepidosauria</taxon>
        <taxon>Squamata</taxon>
        <taxon>Bifurcata</taxon>
        <taxon>Unidentata</taxon>
        <taxon>Episquamata</taxon>
        <taxon>Toxicofera</taxon>
        <taxon>Serpentes</taxon>
        <taxon>Colubroidea</taxon>
        <taxon>Elapidae</taxon>
        <taxon>Elapinae</taxon>
        <taxon>Micrurus</taxon>
    </lineage>
</organism>
<accession>A0A2D4EW09</accession>
<reference evidence="1" key="2">
    <citation type="submission" date="2017-11" db="EMBL/GenBank/DDBJ databases">
        <title>Coralsnake Venomics: Analyses of Venom Gland Transcriptomes and Proteomes of Six Brazilian Taxa.</title>
        <authorList>
            <person name="Aird S.D."/>
            <person name="Jorge da Silva N."/>
            <person name="Qiu L."/>
            <person name="Villar-Briones A."/>
            <person name="Aparecida-Saddi V."/>
            <person name="Campos-Telles M.P."/>
            <person name="Grau M."/>
            <person name="Mikheyev A.S."/>
        </authorList>
    </citation>
    <scope>NUCLEOTIDE SEQUENCE</scope>
    <source>
        <tissue evidence="1">Venom_gland</tissue>
    </source>
</reference>
<name>A0A2D4EW09_MICCO</name>
<reference evidence="1" key="1">
    <citation type="submission" date="2017-07" db="EMBL/GenBank/DDBJ databases">
        <authorList>
            <person name="Mikheyev A."/>
            <person name="Grau M."/>
        </authorList>
    </citation>
    <scope>NUCLEOTIDE SEQUENCE</scope>
    <source>
        <tissue evidence="1">Venom_gland</tissue>
    </source>
</reference>
<dbReference type="AlphaFoldDB" id="A0A2D4EW09"/>
<evidence type="ECO:0000313" key="1">
    <source>
        <dbReference type="EMBL" id="LAA39415.1"/>
    </source>
</evidence>
<sequence>MLIFPDLHCAPLVPERHCSFFACFHTSSQNLSHTFRPLFHPHLSPALFPSLTVSISILHSFPSSSNHLPACQILGKPFGTSNFLPASHTDLIEGSQQEINMPNNHGIL</sequence>
<protein>
    <submittedName>
        <fullName evidence="1">Uncharacterized protein</fullName>
    </submittedName>
</protein>